<evidence type="ECO:0000256" key="1">
    <source>
        <dbReference type="SAM" id="MobiDB-lite"/>
    </source>
</evidence>
<evidence type="ECO:0000313" key="3">
    <source>
        <dbReference type="EMBL" id="GAA2736505.1"/>
    </source>
</evidence>
<name>A0ABN3UQT7_9MICO</name>
<dbReference type="Pfam" id="PF01814">
    <property type="entry name" value="Hemerythrin"/>
    <property type="match status" value="1"/>
</dbReference>
<dbReference type="Gene3D" id="1.20.120.520">
    <property type="entry name" value="nmb1532 protein domain like"/>
    <property type="match status" value="1"/>
</dbReference>
<reference evidence="3 4" key="1">
    <citation type="journal article" date="2019" name="Int. J. Syst. Evol. Microbiol.">
        <title>The Global Catalogue of Microorganisms (GCM) 10K type strain sequencing project: providing services to taxonomists for standard genome sequencing and annotation.</title>
        <authorList>
            <consortium name="The Broad Institute Genomics Platform"/>
            <consortium name="The Broad Institute Genome Sequencing Center for Infectious Disease"/>
            <person name="Wu L."/>
            <person name="Ma J."/>
        </authorList>
    </citation>
    <scope>NUCLEOTIDE SEQUENCE [LARGE SCALE GENOMIC DNA]</scope>
    <source>
        <strain evidence="3 4">JCM 16378</strain>
    </source>
</reference>
<feature type="domain" description="Hemerythrin-like" evidence="2">
    <location>
        <begin position="30"/>
        <end position="159"/>
    </location>
</feature>
<comment type="caution">
    <text evidence="3">The sequence shown here is derived from an EMBL/GenBank/DDBJ whole genome shotgun (WGS) entry which is preliminary data.</text>
</comment>
<dbReference type="Proteomes" id="UP001501326">
    <property type="component" value="Unassembled WGS sequence"/>
</dbReference>
<accession>A0ABN3UQT7</accession>
<gene>
    <name evidence="3" type="ORF">GCM10009867_21340</name>
</gene>
<keyword evidence="4" id="KW-1185">Reference proteome</keyword>
<feature type="region of interest" description="Disordered" evidence="1">
    <location>
        <begin position="1"/>
        <end position="20"/>
    </location>
</feature>
<dbReference type="InterPro" id="IPR012312">
    <property type="entry name" value="Hemerythrin-like"/>
</dbReference>
<evidence type="ECO:0000259" key="2">
    <source>
        <dbReference type="Pfam" id="PF01814"/>
    </source>
</evidence>
<dbReference type="RefSeq" id="WP_344192965.1">
    <property type="nucleotide sequence ID" value="NZ_BAAARN010000001.1"/>
</dbReference>
<sequence>MTTTTAPSWPEQLRFPGQAAAHPGPVDMTMMYVMHHAFRRDLAAFAAAAAATPVEARTTWRALAARWEVFAAALHHHHSGEDAGLWPILLDRTDDQGRVTLEAMEAEHADIDPVLTACAAGFARLAQHADRDARAALTIRLTAARVNLGRHLEHEETEAIAIIQHVLTAQDWEQLEEEHFRAGLSLGEVLAVVPWAMHGVPAPLRRSVFGVTGRAYHVMWLLTRRGFARREAVAFAYVDRS</sequence>
<dbReference type="EMBL" id="BAAARN010000001">
    <property type="protein sequence ID" value="GAA2736505.1"/>
    <property type="molecule type" value="Genomic_DNA"/>
</dbReference>
<dbReference type="CDD" id="cd12108">
    <property type="entry name" value="Hr-like"/>
    <property type="match status" value="1"/>
</dbReference>
<proteinExistence type="predicted"/>
<organism evidence="3 4">
    <name type="scientific">Pedococcus aerophilus</name>
    <dbReference type="NCBI Taxonomy" id="436356"/>
    <lineage>
        <taxon>Bacteria</taxon>
        <taxon>Bacillati</taxon>
        <taxon>Actinomycetota</taxon>
        <taxon>Actinomycetes</taxon>
        <taxon>Micrococcales</taxon>
        <taxon>Intrasporangiaceae</taxon>
        <taxon>Pedococcus</taxon>
    </lineage>
</organism>
<evidence type="ECO:0000313" key="4">
    <source>
        <dbReference type="Proteomes" id="UP001501326"/>
    </source>
</evidence>
<protein>
    <recommendedName>
        <fullName evidence="2">Hemerythrin-like domain-containing protein</fullName>
    </recommendedName>
</protein>